<evidence type="ECO:0000313" key="3">
    <source>
        <dbReference type="Proteomes" id="UP001055439"/>
    </source>
</evidence>
<reference evidence="2" key="1">
    <citation type="submission" date="2022-05" db="EMBL/GenBank/DDBJ databases">
        <title>The Musa troglodytarum L. genome provides insights into the mechanism of non-climacteric behaviour and enrichment of carotenoids.</title>
        <authorList>
            <person name="Wang J."/>
        </authorList>
    </citation>
    <scope>NUCLEOTIDE SEQUENCE</scope>
    <source>
        <tissue evidence="2">Leaf</tissue>
    </source>
</reference>
<organism evidence="2 3">
    <name type="scientific">Musa troglodytarum</name>
    <name type="common">fe'i banana</name>
    <dbReference type="NCBI Taxonomy" id="320322"/>
    <lineage>
        <taxon>Eukaryota</taxon>
        <taxon>Viridiplantae</taxon>
        <taxon>Streptophyta</taxon>
        <taxon>Embryophyta</taxon>
        <taxon>Tracheophyta</taxon>
        <taxon>Spermatophyta</taxon>
        <taxon>Magnoliopsida</taxon>
        <taxon>Liliopsida</taxon>
        <taxon>Zingiberales</taxon>
        <taxon>Musaceae</taxon>
        <taxon>Musa</taxon>
    </lineage>
</organism>
<sequence>MKPHMQIAVTGPSGIGSPSNKRCGAASQDWSHVRRNLGEETITTATWSRAGEINDSRRCLFLQNNCSSHFISICSFHECNVGKNN</sequence>
<accession>A0A9E7KNT4</accession>
<evidence type="ECO:0000256" key="1">
    <source>
        <dbReference type="SAM" id="MobiDB-lite"/>
    </source>
</evidence>
<evidence type="ECO:0000313" key="2">
    <source>
        <dbReference type="EMBL" id="URE22489.1"/>
    </source>
</evidence>
<gene>
    <name evidence="2" type="ORF">MUK42_14168</name>
</gene>
<dbReference type="AlphaFoldDB" id="A0A9E7KNT4"/>
<keyword evidence="3" id="KW-1185">Reference proteome</keyword>
<feature type="region of interest" description="Disordered" evidence="1">
    <location>
        <begin position="1"/>
        <end position="23"/>
    </location>
</feature>
<name>A0A9E7KNT4_9LILI</name>
<dbReference type="Proteomes" id="UP001055439">
    <property type="component" value="Chromosome 8"/>
</dbReference>
<dbReference type="EMBL" id="CP097510">
    <property type="protein sequence ID" value="URE22489.1"/>
    <property type="molecule type" value="Genomic_DNA"/>
</dbReference>
<proteinExistence type="predicted"/>
<protein>
    <submittedName>
        <fullName evidence="2">Uncharacterized protein</fullName>
    </submittedName>
</protein>